<evidence type="ECO:0000256" key="1">
    <source>
        <dbReference type="SAM" id="MobiDB-lite"/>
    </source>
</evidence>
<reference evidence="2 3" key="2">
    <citation type="journal article" date="2019" name="G3 (Bethesda)">
        <title>Hybrid Assembly of the Genome of the Entomopathogenic Nematode Steinernema carpocapsae Identifies the X-Chromosome.</title>
        <authorList>
            <person name="Serra L."/>
            <person name="Macchietto M."/>
            <person name="Macias-Munoz A."/>
            <person name="McGill C.J."/>
            <person name="Rodriguez I.M."/>
            <person name="Rodriguez B."/>
            <person name="Murad R."/>
            <person name="Mortazavi A."/>
        </authorList>
    </citation>
    <scope>NUCLEOTIDE SEQUENCE [LARGE SCALE GENOMIC DNA]</scope>
    <source>
        <strain evidence="2 3">ALL</strain>
    </source>
</reference>
<proteinExistence type="predicted"/>
<protein>
    <submittedName>
        <fullName evidence="2">Uncharacterized protein</fullName>
    </submittedName>
</protein>
<feature type="region of interest" description="Disordered" evidence="1">
    <location>
        <begin position="1"/>
        <end position="22"/>
    </location>
</feature>
<dbReference type="AlphaFoldDB" id="A0A4V6A505"/>
<dbReference type="EMBL" id="AZBU02000003">
    <property type="protein sequence ID" value="TKR89025.1"/>
    <property type="molecule type" value="Genomic_DNA"/>
</dbReference>
<organism evidence="2 3">
    <name type="scientific">Steinernema carpocapsae</name>
    <name type="common">Entomopathogenic nematode</name>
    <dbReference type="NCBI Taxonomy" id="34508"/>
    <lineage>
        <taxon>Eukaryota</taxon>
        <taxon>Metazoa</taxon>
        <taxon>Ecdysozoa</taxon>
        <taxon>Nematoda</taxon>
        <taxon>Chromadorea</taxon>
        <taxon>Rhabditida</taxon>
        <taxon>Tylenchina</taxon>
        <taxon>Panagrolaimomorpha</taxon>
        <taxon>Strongyloidoidea</taxon>
        <taxon>Steinernematidae</taxon>
        <taxon>Steinernema</taxon>
    </lineage>
</organism>
<dbReference type="Proteomes" id="UP000298663">
    <property type="component" value="Unassembled WGS sequence"/>
</dbReference>
<feature type="compositionally biased region" description="Basic and acidic residues" evidence="1">
    <location>
        <begin position="162"/>
        <end position="171"/>
    </location>
</feature>
<accession>A0A4V6A505</accession>
<sequence length="177" mass="20064">MDNRANSRFNPHNNSLFDPRNNSLFGTGNNTLYSPLNGAHDHAAPGIPEVADEDAESEATMVFSRTVDREFNRSLKQGGPDFHGSSLRRRINFDDTFMSERSNANTRLIETEEEVATLKRLLKRNREELARVQGREKAANAKIAELEKNLKEAQDQNAKFRRAQDAKDSHSAQHKKT</sequence>
<reference evidence="2 3" key="1">
    <citation type="journal article" date="2015" name="Genome Biol.">
        <title>Comparative genomics of Steinernema reveals deeply conserved gene regulatory networks.</title>
        <authorList>
            <person name="Dillman A.R."/>
            <person name="Macchietto M."/>
            <person name="Porter C.F."/>
            <person name="Rogers A."/>
            <person name="Williams B."/>
            <person name="Antoshechkin I."/>
            <person name="Lee M.M."/>
            <person name="Goodwin Z."/>
            <person name="Lu X."/>
            <person name="Lewis E.E."/>
            <person name="Goodrich-Blair H."/>
            <person name="Stock S.P."/>
            <person name="Adams B.J."/>
            <person name="Sternberg P.W."/>
            <person name="Mortazavi A."/>
        </authorList>
    </citation>
    <scope>NUCLEOTIDE SEQUENCE [LARGE SCALE GENOMIC DNA]</scope>
    <source>
        <strain evidence="2 3">ALL</strain>
    </source>
</reference>
<evidence type="ECO:0000313" key="2">
    <source>
        <dbReference type="EMBL" id="TKR89025.1"/>
    </source>
</evidence>
<name>A0A4V6A505_STECR</name>
<gene>
    <name evidence="2" type="ORF">L596_013186</name>
</gene>
<comment type="caution">
    <text evidence="2">The sequence shown here is derived from an EMBL/GenBank/DDBJ whole genome shotgun (WGS) entry which is preliminary data.</text>
</comment>
<evidence type="ECO:0000313" key="3">
    <source>
        <dbReference type="Proteomes" id="UP000298663"/>
    </source>
</evidence>
<keyword evidence="3" id="KW-1185">Reference proteome</keyword>
<feature type="region of interest" description="Disordered" evidence="1">
    <location>
        <begin position="153"/>
        <end position="177"/>
    </location>
</feature>